<accession>A0A0Y9TGY7</accession>
<sequence length="282" mass="32580">MNKFYIQIVLFFLTISLYVNNKTLATEPSPGRSTTPESTYQCLTSEEIYEKNKHLLCTDPEETVKADEVMKEAVSQLVYHATSIDDYELFDTNPSGNTFFYKKRHKKLTNVLKIKYAIYGSDQYNELINELWDPDNVVFINTGSIKIVRVYNPNLVMVQQRYKNPFSSVHKYFYALSAKFEVSKNKTVLVMASADINDHNLSTEPYQNTIVESANLFKTDIDSEDDIRKGKLKKTFINIAGYLIEKKDGYSDITYIESVGCHAPISLKRMIRKYLCCFLPHK</sequence>
<protein>
    <submittedName>
        <fullName evidence="2">Fam-a protein</fullName>
    </submittedName>
</protein>
<dbReference type="SUPFAM" id="SSF55961">
    <property type="entry name" value="Bet v1-like"/>
    <property type="match status" value="1"/>
</dbReference>
<dbReference type="AlphaFoldDB" id="A0A0Y9TGY7"/>
<keyword evidence="1" id="KW-0732">Signal</keyword>
<feature type="chain" id="PRO_5007078954" evidence="1">
    <location>
        <begin position="26"/>
        <end position="282"/>
    </location>
</feature>
<dbReference type="VEuPathDB" id="PlasmoDB:PBANKA_0200600"/>
<dbReference type="Proteomes" id="UP000069549">
    <property type="component" value="Chromosome 2"/>
</dbReference>
<feature type="signal peptide" evidence="1">
    <location>
        <begin position="1"/>
        <end position="25"/>
    </location>
</feature>
<dbReference type="InterPro" id="IPR006486">
    <property type="entry name" value="PYST_A"/>
</dbReference>
<gene>
    <name evidence="2" type="ORF">PBK173_000018200</name>
</gene>
<dbReference type="EMBL" id="LT160022">
    <property type="protein sequence ID" value="CXH84763.1"/>
    <property type="molecule type" value="Genomic_DNA"/>
</dbReference>
<dbReference type="OMA" id="STHHYYT"/>
<evidence type="ECO:0000313" key="3">
    <source>
        <dbReference type="Proteomes" id="UP000069549"/>
    </source>
</evidence>
<proteinExistence type="predicted"/>
<evidence type="ECO:0000256" key="1">
    <source>
        <dbReference type="SAM" id="SignalP"/>
    </source>
</evidence>
<dbReference type="NCBIfam" id="TIGR01599">
    <property type="entry name" value="PYST-A"/>
    <property type="match status" value="1"/>
</dbReference>
<organism evidence="2 3">
    <name type="scientific">Plasmodium berghei</name>
    <dbReference type="NCBI Taxonomy" id="5821"/>
    <lineage>
        <taxon>Eukaryota</taxon>
        <taxon>Sar</taxon>
        <taxon>Alveolata</taxon>
        <taxon>Apicomplexa</taxon>
        <taxon>Aconoidasida</taxon>
        <taxon>Haemosporida</taxon>
        <taxon>Plasmodiidae</taxon>
        <taxon>Plasmodium</taxon>
        <taxon>Plasmodium (Vinckeia)</taxon>
    </lineage>
</organism>
<name>A0A0Y9TGY7_PLABE</name>
<reference evidence="2 3" key="1">
    <citation type="submission" date="2016-02" db="EMBL/GenBank/DDBJ databases">
        <authorList>
            <consortium name="Pathogen Informatics"/>
        </authorList>
    </citation>
    <scope>NUCLEOTIDE SEQUENCE [LARGE SCALE GENOMIC DNA]</scope>
    <source>
        <strain evidence="2 3">K173</strain>
    </source>
</reference>
<evidence type="ECO:0000313" key="2">
    <source>
        <dbReference type="EMBL" id="CXH84763.1"/>
    </source>
</evidence>